<dbReference type="EMBL" id="LAZR01063443">
    <property type="protein sequence ID" value="KKK59511.1"/>
    <property type="molecule type" value="Genomic_DNA"/>
</dbReference>
<comment type="caution">
    <text evidence="1">The sequence shown here is derived from an EMBL/GenBank/DDBJ whole genome shotgun (WGS) entry which is preliminary data.</text>
</comment>
<reference evidence="1" key="1">
    <citation type="journal article" date="2015" name="Nature">
        <title>Complex archaea that bridge the gap between prokaryotes and eukaryotes.</title>
        <authorList>
            <person name="Spang A."/>
            <person name="Saw J.H."/>
            <person name="Jorgensen S.L."/>
            <person name="Zaremba-Niedzwiedzka K."/>
            <person name="Martijn J."/>
            <person name="Lind A.E."/>
            <person name="van Eijk R."/>
            <person name="Schleper C."/>
            <person name="Guy L."/>
            <person name="Ettema T.J."/>
        </authorList>
    </citation>
    <scope>NUCLEOTIDE SEQUENCE</scope>
</reference>
<gene>
    <name evidence="1" type="ORF">LCGC14_3033660</name>
</gene>
<organism evidence="1">
    <name type="scientific">marine sediment metagenome</name>
    <dbReference type="NCBI Taxonomy" id="412755"/>
    <lineage>
        <taxon>unclassified sequences</taxon>
        <taxon>metagenomes</taxon>
        <taxon>ecological metagenomes</taxon>
    </lineage>
</organism>
<accession>A0A0F8ZHR3</accession>
<protein>
    <submittedName>
        <fullName evidence="1">Uncharacterized protein</fullName>
    </submittedName>
</protein>
<evidence type="ECO:0000313" key="1">
    <source>
        <dbReference type="EMBL" id="KKK59511.1"/>
    </source>
</evidence>
<sequence>LCDVSPWQVRAAASAAEDDAGLVLAKKAVVAVQTNLRSGSARGTFRQWGPNKQLIQSVRFTGVFDNAKERLELIYKPVVAPGITPDECSKRILICDGPDVFVSEFSNRIRPVGAQSHVYNNRPASVRNHTRGFPSGIRRMAGSLFDPEVVEKHEHTTEELPGGHFRCRFNLHADYYLVVEFAPECGHHAVLGKSFIRDQLSGTFIATWEKKAGQWYAKSRSYEHHIDGKLVKSYEVKFEQFEPNVPVSPKLFTLTALELPGGARIFDRRPPAGGARTFKAKVYKLTDGKGVLAPKRAKRLIEQVESLPRMY</sequence>
<dbReference type="AlphaFoldDB" id="A0A0F8ZHR3"/>
<proteinExistence type="predicted"/>
<feature type="non-terminal residue" evidence="1">
    <location>
        <position position="1"/>
    </location>
</feature>
<name>A0A0F8ZHR3_9ZZZZ</name>